<protein>
    <submittedName>
        <fullName evidence="1">PD-(D/E)XK motif protein</fullName>
    </submittedName>
</protein>
<name>A0A5Q6RRK6_9ACTN</name>
<dbReference type="AlphaFoldDB" id="A0A5Q6RRK6"/>
<dbReference type="InterPro" id="IPR025534">
    <property type="entry name" value="DUF4420"/>
</dbReference>
<dbReference type="OrthoDB" id="7871105at2"/>
<evidence type="ECO:0000313" key="2">
    <source>
        <dbReference type="Proteomes" id="UP000307768"/>
    </source>
</evidence>
<dbReference type="EMBL" id="VDFQ02000005">
    <property type="protein sequence ID" value="KAA1420686.1"/>
    <property type="molecule type" value="Genomic_DNA"/>
</dbReference>
<organism evidence="1 2">
    <name type="scientific">Mumia zhuanghuii</name>
    <dbReference type="NCBI Taxonomy" id="2585211"/>
    <lineage>
        <taxon>Bacteria</taxon>
        <taxon>Bacillati</taxon>
        <taxon>Actinomycetota</taxon>
        <taxon>Actinomycetes</taxon>
        <taxon>Propionibacteriales</taxon>
        <taxon>Nocardioidaceae</taxon>
        <taxon>Mumia</taxon>
    </lineage>
</organism>
<sequence length="366" mass="39496">MSDTSAEFAPPASFEWLRDEIADLERSRDAASRELLWADEGHRLAVSRDPRGAVELFLPGPPLEPVLPQVSAKLDHDAWTTKGGEPLAASRIVLPDAPHFDAVAAFLAAELLERGLVDDREGAFRATEPIIALAISRAEIQNQVLLGLVGELVALLALVRAAPSAAAAEIVGGWAGSFRSNRDLQVRTVGVEVKTTTGAASHHHIQSPLQVTLGHARDGQPETALYLLSLGIRWQPSGSGAGMTLPELVEDLLARLPSEDGEDLLARIKQYGGDAATGYDHARDRLRSRYRHPFRLTFERLYDVVGDDLRLPQVSDFDSMSAVDAATVSFEVNLPPQVRGDRNPVVGLPDISRTVLAESAVGVRQA</sequence>
<evidence type="ECO:0000313" key="1">
    <source>
        <dbReference type="EMBL" id="KAA1420686.1"/>
    </source>
</evidence>
<dbReference type="RefSeq" id="WP_149770855.1">
    <property type="nucleotide sequence ID" value="NZ_VDFQ02000005.1"/>
</dbReference>
<gene>
    <name evidence="1" type="ORF">FE697_017240</name>
</gene>
<dbReference type="Pfam" id="PF14390">
    <property type="entry name" value="DUF4420"/>
    <property type="match status" value="1"/>
</dbReference>
<reference evidence="1 2" key="1">
    <citation type="submission" date="2019-09" db="EMBL/GenBank/DDBJ databases">
        <title>Mumia zhuanghuii sp. nov. isolated from the intestinal contents of plateau pika (Ochotona curzoniae) in the Qinghai-Tibet plateau of China.</title>
        <authorList>
            <person name="Tian Z."/>
        </authorList>
    </citation>
    <scope>NUCLEOTIDE SEQUENCE [LARGE SCALE GENOMIC DNA]</scope>
    <source>
        <strain evidence="2">350</strain>
    </source>
</reference>
<accession>A0A5Q6RRK6</accession>
<dbReference type="Proteomes" id="UP000307768">
    <property type="component" value="Unassembled WGS sequence"/>
</dbReference>
<comment type="caution">
    <text evidence="1">The sequence shown here is derived from an EMBL/GenBank/DDBJ whole genome shotgun (WGS) entry which is preliminary data.</text>
</comment>
<proteinExistence type="predicted"/>